<evidence type="ECO:0000256" key="2">
    <source>
        <dbReference type="ARBA" id="ARBA00023295"/>
    </source>
</evidence>
<dbReference type="InterPro" id="IPR001919">
    <property type="entry name" value="CBD2"/>
</dbReference>
<feature type="region of interest" description="Disordered" evidence="3">
    <location>
        <begin position="45"/>
        <end position="73"/>
    </location>
</feature>
<feature type="compositionally biased region" description="Low complexity" evidence="3">
    <location>
        <begin position="49"/>
        <end position="70"/>
    </location>
</feature>
<dbReference type="RefSeq" id="WP_013116541.1">
    <property type="nucleotide sequence ID" value="NC_014151.1"/>
</dbReference>
<feature type="domain" description="CBM2" evidence="5">
    <location>
        <begin position="71"/>
        <end position="173"/>
    </location>
</feature>
<dbReference type="InterPro" id="IPR008965">
    <property type="entry name" value="CBM2/CBM3_carb-bd_dom_sf"/>
</dbReference>
<dbReference type="Proteomes" id="UP000000849">
    <property type="component" value="Chromosome"/>
</dbReference>
<dbReference type="OrthoDB" id="468550at2"/>
<dbReference type="GO" id="GO:0004553">
    <property type="term" value="F:hydrolase activity, hydrolyzing O-glycosyl compounds"/>
    <property type="evidence" value="ECO:0007669"/>
    <property type="project" value="InterPro"/>
</dbReference>
<evidence type="ECO:0000256" key="3">
    <source>
        <dbReference type="SAM" id="MobiDB-lite"/>
    </source>
</evidence>
<evidence type="ECO:0000313" key="6">
    <source>
        <dbReference type="EMBL" id="ADG74207.1"/>
    </source>
</evidence>
<name>D5UC93_CELFN</name>
<evidence type="ECO:0000313" key="7">
    <source>
        <dbReference type="Proteomes" id="UP000000849"/>
    </source>
</evidence>
<keyword evidence="2" id="KW-0326">Glycosidase</keyword>
<dbReference type="PROSITE" id="PS51173">
    <property type="entry name" value="CBM2"/>
    <property type="match status" value="1"/>
</dbReference>
<dbReference type="EMBL" id="CP001964">
    <property type="protein sequence ID" value="ADG74207.1"/>
    <property type="molecule type" value="Genomic_DNA"/>
</dbReference>
<reference evidence="6 7" key="1">
    <citation type="journal article" date="2010" name="Stand. Genomic Sci.">
        <title>Complete genome sequence of Cellulomonas flavigena type strain (134).</title>
        <authorList>
            <person name="Abt B."/>
            <person name="Foster B."/>
            <person name="Lapidus A."/>
            <person name="Clum A."/>
            <person name="Sun H."/>
            <person name="Pukall R."/>
            <person name="Lucas S."/>
            <person name="Glavina Del Rio T."/>
            <person name="Nolan M."/>
            <person name="Tice H."/>
            <person name="Cheng J.F."/>
            <person name="Pitluck S."/>
            <person name="Liolios K."/>
            <person name="Ivanova N."/>
            <person name="Mavromatis K."/>
            <person name="Ovchinnikova G."/>
            <person name="Pati A."/>
            <person name="Goodwin L."/>
            <person name="Chen A."/>
            <person name="Palaniappan K."/>
            <person name="Land M."/>
            <person name="Hauser L."/>
            <person name="Chang Y.J."/>
            <person name="Jeffries C.D."/>
            <person name="Rohde M."/>
            <person name="Goker M."/>
            <person name="Woyke T."/>
            <person name="Bristow J."/>
            <person name="Eisen J.A."/>
            <person name="Markowitz V."/>
            <person name="Hugenholtz P."/>
            <person name="Kyrpides N.C."/>
            <person name="Klenk H.P."/>
        </authorList>
    </citation>
    <scope>NUCLEOTIDE SEQUENCE [LARGE SCALE GENOMIC DNA]</scope>
    <source>
        <strain evidence="7">ATCC 482 / DSM 20109 / BCRC 11376 / JCM 18109 / NBRC 3775 / NCIMB 8073 / NRS 134</strain>
    </source>
</reference>
<dbReference type="STRING" id="446466.Cfla_1307"/>
<evidence type="ECO:0000259" key="5">
    <source>
        <dbReference type="PROSITE" id="PS51173"/>
    </source>
</evidence>
<dbReference type="GO" id="GO:0030247">
    <property type="term" value="F:polysaccharide binding"/>
    <property type="evidence" value="ECO:0007669"/>
    <property type="project" value="UniProtKB-UniRule"/>
</dbReference>
<dbReference type="Pfam" id="PF00553">
    <property type="entry name" value="CBM_2"/>
    <property type="match status" value="1"/>
</dbReference>
<sequence>MTVHHCRRPARRAAALLGVASVIVTGSIVGAQAAAAGPQRVDPGAGLLATSVPASTSPAPRPSTPTQTPTMPQDRAGCEAAYEVLSEWPGGFVAQVRVVNVSTFSSLEGWTVRVELPAGEATHAWSSTVVTDADGATFRAASWNSFLTSRGTAEFGFQGTGSPTPGTVTCSATPR</sequence>
<dbReference type="InterPro" id="IPR012291">
    <property type="entry name" value="CBM2_carb-bd_dom_sf"/>
</dbReference>
<dbReference type="eggNOG" id="COG2755">
    <property type="taxonomic scope" value="Bacteria"/>
</dbReference>
<dbReference type="AlphaFoldDB" id="D5UC93"/>
<dbReference type="KEGG" id="cfl:Cfla_1307"/>
<dbReference type="SUPFAM" id="SSF49384">
    <property type="entry name" value="Carbohydrate-binding domain"/>
    <property type="match status" value="1"/>
</dbReference>
<keyword evidence="7" id="KW-1185">Reference proteome</keyword>
<dbReference type="CAZy" id="CBM2">
    <property type="family name" value="Carbohydrate-Binding Module Family 2"/>
</dbReference>
<keyword evidence="4" id="KW-0732">Signal</keyword>
<feature type="chain" id="PRO_5003077658" evidence="4">
    <location>
        <begin position="34"/>
        <end position="175"/>
    </location>
</feature>
<dbReference type="HOGENOM" id="CLU_1529913_0_0_11"/>
<protein>
    <submittedName>
        <fullName evidence="6">Cellulose-binding family II</fullName>
    </submittedName>
</protein>
<dbReference type="GO" id="GO:0005975">
    <property type="term" value="P:carbohydrate metabolic process"/>
    <property type="evidence" value="ECO:0007669"/>
    <property type="project" value="InterPro"/>
</dbReference>
<organism evidence="6 7">
    <name type="scientific">Cellulomonas flavigena (strain ATCC 482 / DSM 20109 / BCRC 11376 / JCM 18109 / NBRC 3775 / NCIMB 8073 / NRS 134)</name>
    <dbReference type="NCBI Taxonomy" id="446466"/>
    <lineage>
        <taxon>Bacteria</taxon>
        <taxon>Bacillati</taxon>
        <taxon>Actinomycetota</taxon>
        <taxon>Actinomycetes</taxon>
        <taxon>Micrococcales</taxon>
        <taxon>Cellulomonadaceae</taxon>
        <taxon>Cellulomonas</taxon>
    </lineage>
</organism>
<feature type="signal peptide" evidence="4">
    <location>
        <begin position="1"/>
        <end position="33"/>
    </location>
</feature>
<evidence type="ECO:0000256" key="4">
    <source>
        <dbReference type="SAM" id="SignalP"/>
    </source>
</evidence>
<keyword evidence="1" id="KW-0378">Hydrolase</keyword>
<dbReference type="Gene3D" id="2.60.40.290">
    <property type="match status" value="1"/>
</dbReference>
<proteinExistence type="predicted"/>
<dbReference type="SMART" id="SM00637">
    <property type="entry name" value="CBD_II"/>
    <property type="match status" value="1"/>
</dbReference>
<evidence type="ECO:0000256" key="1">
    <source>
        <dbReference type="ARBA" id="ARBA00022801"/>
    </source>
</evidence>
<gene>
    <name evidence="6" type="ordered locus">Cfla_1307</name>
</gene>
<accession>D5UC93</accession>